<feature type="region of interest" description="Disordered" evidence="1">
    <location>
        <begin position="301"/>
        <end position="323"/>
    </location>
</feature>
<gene>
    <name evidence="2" type="ORF">AK812_SmicGene35414</name>
</gene>
<keyword evidence="3" id="KW-1185">Reference proteome</keyword>
<reference evidence="2 3" key="1">
    <citation type="submission" date="2016-02" db="EMBL/GenBank/DDBJ databases">
        <title>Genome analysis of coral dinoflagellate symbionts highlights evolutionary adaptations to a symbiotic lifestyle.</title>
        <authorList>
            <person name="Aranda M."/>
            <person name="Li Y."/>
            <person name="Liew Y.J."/>
            <person name="Baumgarten S."/>
            <person name="Simakov O."/>
            <person name="Wilson M."/>
            <person name="Piel J."/>
            <person name="Ashoor H."/>
            <person name="Bougouffa S."/>
            <person name="Bajic V.B."/>
            <person name="Ryu T."/>
            <person name="Ravasi T."/>
            <person name="Bayer T."/>
            <person name="Micklem G."/>
            <person name="Kim H."/>
            <person name="Bhak J."/>
            <person name="Lajeunesse T.C."/>
            <person name="Voolstra C.R."/>
        </authorList>
    </citation>
    <scope>NUCLEOTIDE SEQUENCE [LARGE SCALE GENOMIC DNA]</scope>
    <source>
        <strain evidence="2 3">CCMP2467</strain>
    </source>
</reference>
<proteinExistence type="predicted"/>
<sequence length="387" mass="43024">MESILWREAMKVQKTYCPWTNATFFKGNGLPRTDRVFDLLNCAYVNRCRQSGLALSEVATNRRRPEIRSLLVDISQSHGRKPLSSLQGDARCLTTSSLMYYMGEDRVLCAREHLLLQGYDRCCEIPECMSNADVRRAAGEGIALPPLGLLLWTLFAEAKQPDKNTWAMVKADGAGSASERSGSKRLKTSATATGSGRRLCSCGICKATSKDTAFPTDKEGNLLDGICLEDSNIKTQIWPSLSNKETVQLYATRQDKRCEFDGAKKMYRAFHADDDADTRQIWPRSSVGRWTHQGPSSIMKRFVTVDEPTGRPTNQRTSHSRARSHFFFTDTVHRATNQPTNQPTNQANKQASKQASNAPSKPTSQPDKPATSRTAPTRTPTPSPNVL</sequence>
<accession>A0A1Q9CLG3</accession>
<dbReference type="OrthoDB" id="10284345at2759"/>
<dbReference type="AlphaFoldDB" id="A0A1Q9CLG3"/>
<evidence type="ECO:0000313" key="2">
    <source>
        <dbReference type="EMBL" id="OLP83773.1"/>
    </source>
</evidence>
<dbReference type="EMBL" id="LSRX01001093">
    <property type="protein sequence ID" value="OLP83773.1"/>
    <property type="molecule type" value="Genomic_DNA"/>
</dbReference>
<organism evidence="2 3">
    <name type="scientific">Symbiodinium microadriaticum</name>
    <name type="common">Dinoflagellate</name>
    <name type="synonym">Zooxanthella microadriatica</name>
    <dbReference type="NCBI Taxonomy" id="2951"/>
    <lineage>
        <taxon>Eukaryota</taxon>
        <taxon>Sar</taxon>
        <taxon>Alveolata</taxon>
        <taxon>Dinophyceae</taxon>
        <taxon>Suessiales</taxon>
        <taxon>Symbiodiniaceae</taxon>
        <taxon>Symbiodinium</taxon>
    </lineage>
</organism>
<comment type="caution">
    <text evidence="2">The sequence shown here is derived from an EMBL/GenBank/DDBJ whole genome shotgun (WGS) entry which is preliminary data.</text>
</comment>
<name>A0A1Q9CLG3_SYMMI</name>
<feature type="compositionally biased region" description="Polar residues" evidence="1">
    <location>
        <begin position="352"/>
        <end position="366"/>
    </location>
</feature>
<feature type="region of interest" description="Disordered" evidence="1">
    <location>
        <begin position="335"/>
        <end position="387"/>
    </location>
</feature>
<protein>
    <submittedName>
        <fullName evidence="2">Uncharacterized protein</fullName>
    </submittedName>
</protein>
<feature type="compositionally biased region" description="Low complexity" evidence="1">
    <location>
        <begin position="335"/>
        <end position="351"/>
    </location>
</feature>
<evidence type="ECO:0000256" key="1">
    <source>
        <dbReference type="SAM" id="MobiDB-lite"/>
    </source>
</evidence>
<feature type="compositionally biased region" description="Low complexity" evidence="1">
    <location>
        <begin position="369"/>
        <end position="378"/>
    </location>
</feature>
<evidence type="ECO:0000313" key="3">
    <source>
        <dbReference type="Proteomes" id="UP000186817"/>
    </source>
</evidence>
<dbReference type="Proteomes" id="UP000186817">
    <property type="component" value="Unassembled WGS sequence"/>
</dbReference>